<dbReference type="PANTHER" id="PTHR30632">
    <property type="entry name" value="MOLYBDATE-BINDING PERIPLASMIC PROTEIN"/>
    <property type="match status" value="1"/>
</dbReference>
<accession>A0ABU8LM11</accession>
<dbReference type="SUPFAM" id="SSF53850">
    <property type="entry name" value="Periplasmic binding protein-like II"/>
    <property type="match status" value="1"/>
</dbReference>
<evidence type="ECO:0000256" key="3">
    <source>
        <dbReference type="ARBA" id="ARBA00022729"/>
    </source>
</evidence>
<protein>
    <submittedName>
        <fullName evidence="5">Molybdate ABC transporter substrate-binding protein</fullName>
    </submittedName>
</protein>
<comment type="caution">
    <text evidence="5">The sequence shown here is derived from an EMBL/GenBank/DDBJ whole genome shotgun (WGS) entry which is preliminary data.</text>
</comment>
<dbReference type="RefSeq" id="WP_337319304.1">
    <property type="nucleotide sequence ID" value="NZ_JBBDGN010000006.1"/>
</dbReference>
<sequence>MKTLPRMLATALAVVSLALTGCAASSAGPSDGPASTSQNQPLIIFAAASLQGAFDELAVAFTAAHPEYPEPTIQYDGSQALATQIIDGADVDVIAFASEESLVPVTAAGRADAGEIFASNTLQIAVAPGNPHGIEDLADLADPALSVVLCAPEVPCGAASATLLRNAGVEVTPVSEETNVTSVVTRVASGEADAGLVYATDVAAASGALEGITPAGAADVANRYPLAIATDAPSPQAAREFATFVLSSEGRKILAAFGFGAP</sequence>
<dbReference type="Gene3D" id="3.40.190.10">
    <property type="entry name" value="Periplasmic binding protein-like II"/>
    <property type="match status" value="2"/>
</dbReference>
<dbReference type="PIRSF" id="PIRSF004846">
    <property type="entry name" value="ModA"/>
    <property type="match status" value="1"/>
</dbReference>
<keyword evidence="2" id="KW-0479">Metal-binding</keyword>
<dbReference type="Pfam" id="PF13531">
    <property type="entry name" value="SBP_bac_11"/>
    <property type="match status" value="1"/>
</dbReference>
<evidence type="ECO:0000256" key="2">
    <source>
        <dbReference type="ARBA" id="ARBA00022723"/>
    </source>
</evidence>
<feature type="signal peptide" evidence="4">
    <location>
        <begin position="1"/>
        <end position="27"/>
    </location>
</feature>
<feature type="chain" id="PRO_5046945824" evidence="4">
    <location>
        <begin position="28"/>
        <end position="262"/>
    </location>
</feature>
<dbReference type="InterPro" id="IPR050682">
    <property type="entry name" value="ModA/WtpA"/>
</dbReference>
<comment type="similarity">
    <text evidence="1">Belongs to the bacterial solute-binding protein ModA family.</text>
</comment>
<dbReference type="EMBL" id="JBBDGN010000006">
    <property type="protein sequence ID" value="MEJ1091616.1"/>
    <property type="molecule type" value="Genomic_DNA"/>
</dbReference>
<dbReference type="PANTHER" id="PTHR30632:SF0">
    <property type="entry name" value="SULFATE-BINDING PROTEIN"/>
    <property type="match status" value="1"/>
</dbReference>
<proteinExistence type="inferred from homology"/>
<dbReference type="InterPro" id="IPR005950">
    <property type="entry name" value="ModA"/>
</dbReference>
<keyword evidence="6" id="KW-1185">Reference proteome</keyword>
<dbReference type="NCBIfam" id="TIGR01256">
    <property type="entry name" value="modA"/>
    <property type="match status" value="1"/>
</dbReference>
<evidence type="ECO:0000256" key="1">
    <source>
        <dbReference type="ARBA" id="ARBA00009175"/>
    </source>
</evidence>
<name>A0ABU8LM11_9MICO</name>
<gene>
    <name evidence="5" type="primary">modA</name>
    <name evidence="5" type="ORF">WDU93_07885</name>
</gene>
<keyword evidence="3 4" id="KW-0732">Signal</keyword>
<dbReference type="PROSITE" id="PS51257">
    <property type="entry name" value="PROKAR_LIPOPROTEIN"/>
    <property type="match status" value="1"/>
</dbReference>
<evidence type="ECO:0000313" key="6">
    <source>
        <dbReference type="Proteomes" id="UP001366085"/>
    </source>
</evidence>
<evidence type="ECO:0000313" key="5">
    <source>
        <dbReference type="EMBL" id="MEJ1091616.1"/>
    </source>
</evidence>
<reference evidence="5 6" key="1">
    <citation type="submission" date="2024-02" db="EMBL/GenBank/DDBJ databases">
        <authorList>
            <person name="Saticioglu I.B."/>
        </authorList>
    </citation>
    <scope>NUCLEOTIDE SEQUENCE [LARGE SCALE GENOMIC DNA]</scope>
    <source>
        <strain evidence="5 6">Mu-43</strain>
    </source>
</reference>
<dbReference type="Proteomes" id="UP001366085">
    <property type="component" value="Unassembled WGS sequence"/>
</dbReference>
<evidence type="ECO:0000256" key="4">
    <source>
        <dbReference type="SAM" id="SignalP"/>
    </source>
</evidence>
<organism evidence="5 6">
    <name type="scientific">Microbacterium istanbulense</name>
    <dbReference type="NCBI Taxonomy" id="3122049"/>
    <lineage>
        <taxon>Bacteria</taxon>
        <taxon>Bacillati</taxon>
        <taxon>Actinomycetota</taxon>
        <taxon>Actinomycetes</taxon>
        <taxon>Micrococcales</taxon>
        <taxon>Microbacteriaceae</taxon>
        <taxon>Microbacterium</taxon>
    </lineage>
</organism>